<proteinExistence type="predicted"/>
<protein>
    <submittedName>
        <fullName evidence="2">Uncharacterized protein</fullName>
    </submittedName>
</protein>
<feature type="region of interest" description="Disordered" evidence="1">
    <location>
        <begin position="1"/>
        <end position="20"/>
    </location>
</feature>
<name>M2PHJ1_CERS8</name>
<evidence type="ECO:0000313" key="2">
    <source>
        <dbReference type="EMBL" id="EMD35529.1"/>
    </source>
</evidence>
<evidence type="ECO:0000313" key="3">
    <source>
        <dbReference type="Proteomes" id="UP000016930"/>
    </source>
</evidence>
<accession>M2PHJ1</accession>
<dbReference type="EMBL" id="KB445800">
    <property type="protein sequence ID" value="EMD35529.1"/>
    <property type="molecule type" value="Genomic_DNA"/>
</dbReference>
<keyword evidence="3" id="KW-1185">Reference proteome</keyword>
<dbReference type="Proteomes" id="UP000016930">
    <property type="component" value="Unassembled WGS sequence"/>
</dbReference>
<organism evidence="2 3">
    <name type="scientific">Ceriporiopsis subvermispora (strain B)</name>
    <name type="common">White-rot fungus</name>
    <name type="synonym">Gelatoporia subvermispora</name>
    <dbReference type="NCBI Taxonomy" id="914234"/>
    <lineage>
        <taxon>Eukaryota</taxon>
        <taxon>Fungi</taxon>
        <taxon>Dikarya</taxon>
        <taxon>Basidiomycota</taxon>
        <taxon>Agaricomycotina</taxon>
        <taxon>Agaricomycetes</taxon>
        <taxon>Polyporales</taxon>
        <taxon>Gelatoporiaceae</taxon>
        <taxon>Gelatoporia</taxon>
    </lineage>
</organism>
<dbReference type="AlphaFoldDB" id="M2PHJ1"/>
<evidence type="ECO:0000256" key="1">
    <source>
        <dbReference type="SAM" id="MobiDB-lite"/>
    </source>
</evidence>
<dbReference type="HOGENOM" id="CLU_1669171_0_0_1"/>
<gene>
    <name evidence="2" type="ORF">CERSUDRAFT_96642</name>
</gene>
<reference evidence="2 3" key="1">
    <citation type="journal article" date="2012" name="Proc. Natl. Acad. Sci. U.S.A.">
        <title>Comparative genomics of Ceriporiopsis subvermispora and Phanerochaete chrysosporium provide insight into selective ligninolysis.</title>
        <authorList>
            <person name="Fernandez-Fueyo E."/>
            <person name="Ruiz-Duenas F.J."/>
            <person name="Ferreira P."/>
            <person name="Floudas D."/>
            <person name="Hibbett D.S."/>
            <person name="Canessa P."/>
            <person name="Larrondo L.F."/>
            <person name="James T.Y."/>
            <person name="Seelenfreund D."/>
            <person name="Lobos S."/>
            <person name="Polanco R."/>
            <person name="Tello M."/>
            <person name="Honda Y."/>
            <person name="Watanabe T."/>
            <person name="Watanabe T."/>
            <person name="Ryu J.S."/>
            <person name="Kubicek C.P."/>
            <person name="Schmoll M."/>
            <person name="Gaskell J."/>
            <person name="Hammel K.E."/>
            <person name="St John F.J."/>
            <person name="Vanden Wymelenberg A."/>
            <person name="Sabat G."/>
            <person name="Splinter BonDurant S."/>
            <person name="Syed K."/>
            <person name="Yadav J.S."/>
            <person name="Doddapaneni H."/>
            <person name="Subramanian V."/>
            <person name="Lavin J.L."/>
            <person name="Oguiza J.A."/>
            <person name="Perez G."/>
            <person name="Pisabarro A.G."/>
            <person name="Ramirez L."/>
            <person name="Santoyo F."/>
            <person name="Master E."/>
            <person name="Coutinho P.M."/>
            <person name="Henrissat B."/>
            <person name="Lombard V."/>
            <person name="Magnuson J.K."/>
            <person name="Kuees U."/>
            <person name="Hori C."/>
            <person name="Igarashi K."/>
            <person name="Samejima M."/>
            <person name="Held B.W."/>
            <person name="Barry K.W."/>
            <person name="LaButti K.M."/>
            <person name="Lapidus A."/>
            <person name="Lindquist E.A."/>
            <person name="Lucas S.M."/>
            <person name="Riley R."/>
            <person name="Salamov A.A."/>
            <person name="Hoffmeister D."/>
            <person name="Schwenk D."/>
            <person name="Hadar Y."/>
            <person name="Yarden O."/>
            <person name="de Vries R.P."/>
            <person name="Wiebenga A."/>
            <person name="Stenlid J."/>
            <person name="Eastwood D."/>
            <person name="Grigoriev I.V."/>
            <person name="Berka R.M."/>
            <person name="Blanchette R.A."/>
            <person name="Kersten P."/>
            <person name="Martinez A.T."/>
            <person name="Vicuna R."/>
            <person name="Cullen D."/>
        </authorList>
    </citation>
    <scope>NUCLEOTIDE SEQUENCE [LARGE SCALE GENOMIC DNA]</scope>
    <source>
        <strain evidence="2 3">B</strain>
    </source>
</reference>
<sequence>MASRTPRLACTRRGSPASPQGRKVMRMQLLWWRVNQPSRGHASCVWAWHTQRPRAMPIWRPGLLRTPIMAANSCPSRHLMPLGVSRRGAHPPRASLGLARRLLAGSRDSSRAGSDVEAPSRAAIKAIQASVMDEGLVDGEPQIDWEARIRRRRSRKRA</sequence>